<dbReference type="AlphaFoldDB" id="A0AAQ1HMP5"/>
<feature type="compositionally biased region" description="Pro residues" evidence="1">
    <location>
        <begin position="46"/>
        <end position="58"/>
    </location>
</feature>
<dbReference type="Proteomes" id="UP000183385">
    <property type="component" value="Unassembled WGS sequence"/>
</dbReference>
<proteinExistence type="predicted"/>
<reference evidence="2 3" key="1">
    <citation type="submission" date="2016-10" db="EMBL/GenBank/DDBJ databases">
        <authorList>
            <person name="Varghese N."/>
            <person name="Submissions S."/>
        </authorList>
    </citation>
    <scope>NUCLEOTIDE SEQUENCE [LARGE SCALE GENOMIC DNA]</scope>
    <source>
        <strain evidence="2 3">LMG 18378</strain>
    </source>
</reference>
<evidence type="ECO:0000313" key="3">
    <source>
        <dbReference type="Proteomes" id="UP000183385"/>
    </source>
</evidence>
<accession>A0AAQ1HMP5</accession>
<dbReference type="EMBL" id="FOLS01000011">
    <property type="protein sequence ID" value="SFC86013.1"/>
    <property type="molecule type" value="Genomic_DNA"/>
</dbReference>
<sequence>MCKRIEPTLEEPSAEERIPLAQRYESAAERYSSRGNCKAAGGKPAEAPPAEEPAPVPVEQPASYGAKWPQLKNILLPDDDDEPPVER</sequence>
<name>A0AAQ1HMP5_9PSED</name>
<comment type="caution">
    <text evidence="2">The sequence shown here is derived from an EMBL/GenBank/DDBJ whole genome shotgun (WGS) entry which is preliminary data.</text>
</comment>
<gene>
    <name evidence="2" type="ORF">SAMN05216577_111156</name>
</gene>
<feature type="compositionally biased region" description="Acidic residues" evidence="1">
    <location>
        <begin position="77"/>
        <end position="87"/>
    </location>
</feature>
<protein>
    <submittedName>
        <fullName evidence="2">Uncharacterized protein</fullName>
    </submittedName>
</protein>
<evidence type="ECO:0000313" key="2">
    <source>
        <dbReference type="EMBL" id="SFC86013.1"/>
    </source>
</evidence>
<feature type="region of interest" description="Disordered" evidence="1">
    <location>
        <begin position="1"/>
        <end position="20"/>
    </location>
</feature>
<keyword evidence="3" id="KW-1185">Reference proteome</keyword>
<evidence type="ECO:0000256" key="1">
    <source>
        <dbReference type="SAM" id="MobiDB-lite"/>
    </source>
</evidence>
<feature type="region of interest" description="Disordered" evidence="1">
    <location>
        <begin position="25"/>
        <end position="87"/>
    </location>
</feature>
<dbReference type="RefSeq" id="WP_043317289.1">
    <property type="nucleotide sequence ID" value="NZ_CP101752.1"/>
</dbReference>
<organism evidence="2 3">
    <name type="scientific">Pseudomonas citronellolis</name>
    <dbReference type="NCBI Taxonomy" id="53408"/>
    <lineage>
        <taxon>Bacteria</taxon>
        <taxon>Pseudomonadati</taxon>
        <taxon>Pseudomonadota</taxon>
        <taxon>Gammaproteobacteria</taxon>
        <taxon>Pseudomonadales</taxon>
        <taxon>Pseudomonadaceae</taxon>
        <taxon>Pseudomonas</taxon>
    </lineage>
</organism>